<name>A0ABW5ZJD9_9BACL</name>
<feature type="transmembrane region" description="Helical" evidence="1">
    <location>
        <begin position="282"/>
        <end position="303"/>
    </location>
</feature>
<gene>
    <name evidence="2" type="ORF">ACFS5P_09820</name>
</gene>
<feature type="transmembrane region" description="Helical" evidence="1">
    <location>
        <begin position="349"/>
        <end position="369"/>
    </location>
</feature>
<dbReference type="Proteomes" id="UP001597561">
    <property type="component" value="Unassembled WGS sequence"/>
</dbReference>
<sequence length="378" mass="44022">MRLFWFELKKIFSWKLILLLGIVNFLLFYLLLDSRLEYFPNGRPAKDLYAIEKQLIPLYGAQINEEEYQDIKRLYEERVRVADKIFASDPEAKELGISNYQDFRQIELNQGELADYSSNLKFYEVKDILWELQAWESLIEGYESREESLEGDIAQTTGARQEVFQRLLENETYSFYSDVVTMDFKNYKTNLAIIVWISVAILLSLVYVRDTRAKLVPLQYTSKEGRATYKVKWWAGMTAATVLSVALTLFYMALYWTNGTQTHFGLPLSSFGWFTHWYDMTFLQYIVLSIGMIFFFSLLLSGLSLAISTMAPNTIVLIGVQIPVIFIMIAGVSRYLIHDMINVFRPQVLTPVATGVFLIATVLTVWLVWRREMKRNII</sequence>
<proteinExistence type="predicted"/>
<evidence type="ECO:0008006" key="4">
    <source>
        <dbReference type="Google" id="ProtNLM"/>
    </source>
</evidence>
<feature type="transmembrane region" description="Helical" evidence="1">
    <location>
        <begin position="233"/>
        <end position="256"/>
    </location>
</feature>
<keyword evidence="1" id="KW-0812">Transmembrane</keyword>
<protein>
    <recommendedName>
        <fullName evidence="4">ABC transporter permease</fullName>
    </recommendedName>
</protein>
<dbReference type="RefSeq" id="WP_204728740.1">
    <property type="nucleotide sequence ID" value="NZ_JAFBDK010000005.1"/>
</dbReference>
<feature type="transmembrane region" description="Helical" evidence="1">
    <location>
        <begin position="315"/>
        <end position="337"/>
    </location>
</feature>
<dbReference type="EMBL" id="JBHUPG010000019">
    <property type="protein sequence ID" value="MFD2912171.1"/>
    <property type="molecule type" value="Genomic_DNA"/>
</dbReference>
<accession>A0ABW5ZJD9</accession>
<feature type="transmembrane region" description="Helical" evidence="1">
    <location>
        <begin position="191"/>
        <end position="208"/>
    </location>
</feature>
<comment type="caution">
    <text evidence="2">The sequence shown here is derived from an EMBL/GenBank/DDBJ whole genome shotgun (WGS) entry which is preliminary data.</text>
</comment>
<keyword evidence="3" id="KW-1185">Reference proteome</keyword>
<keyword evidence="1" id="KW-1133">Transmembrane helix</keyword>
<keyword evidence="1" id="KW-0472">Membrane</keyword>
<evidence type="ECO:0000313" key="3">
    <source>
        <dbReference type="Proteomes" id="UP001597561"/>
    </source>
</evidence>
<feature type="transmembrane region" description="Helical" evidence="1">
    <location>
        <begin position="12"/>
        <end position="32"/>
    </location>
</feature>
<evidence type="ECO:0000313" key="2">
    <source>
        <dbReference type="EMBL" id="MFD2912171.1"/>
    </source>
</evidence>
<evidence type="ECO:0000256" key="1">
    <source>
        <dbReference type="SAM" id="Phobius"/>
    </source>
</evidence>
<reference evidence="3" key="1">
    <citation type="journal article" date="2019" name="Int. J. Syst. Evol. Microbiol.">
        <title>The Global Catalogue of Microorganisms (GCM) 10K type strain sequencing project: providing services to taxonomists for standard genome sequencing and annotation.</title>
        <authorList>
            <consortium name="The Broad Institute Genomics Platform"/>
            <consortium name="The Broad Institute Genome Sequencing Center for Infectious Disease"/>
            <person name="Wu L."/>
            <person name="Ma J."/>
        </authorList>
    </citation>
    <scope>NUCLEOTIDE SEQUENCE [LARGE SCALE GENOMIC DNA]</scope>
    <source>
        <strain evidence="3">KCTC 13528</strain>
    </source>
</reference>
<organism evidence="2 3">
    <name type="scientific">Jeotgalibacillus terrae</name>
    <dbReference type="NCBI Taxonomy" id="587735"/>
    <lineage>
        <taxon>Bacteria</taxon>
        <taxon>Bacillati</taxon>
        <taxon>Bacillota</taxon>
        <taxon>Bacilli</taxon>
        <taxon>Bacillales</taxon>
        <taxon>Caryophanaceae</taxon>
        <taxon>Jeotgalibacillus</taxon>
    </lineage>
</organism>